<dbReference type="Gene3D" id="3.40.50.720">
    <property type="entry name" value="NAD(P)-binding Rossmann-like Domain"/>
    <property type="match status" value="1"/>
</dbReference>
<dbReference type="InterPro" id="IPR020904">
    <property type="entry name" value="Sc_DH/Rdtase_CS"/>
</dbReference>
<protein>
    <recommendedName>
        <fullName evidence="6">NAD(P)-binding protein</fullName>
    </recommendedName>
</protein>
<keyword evidence="5" id="KW-1185">Reference proteome</keyword>
<organism evidence="4 5">
    <name type="scientific">Knufia fluminis</name>
    <dbReference type="NCBI Taxonomy" id="191047"/>
    <lineage>
        <taxon>Eukaryota</taxon>
        <taxon>Fungi</taxon>
        <taxon>Dikarya</taxon>
        <taxon>Ascomycota</taxon>
        <taxon>Pezizomycotina</taxon>
        <taxon>Eurotiomycetes</taxon>
        <taxon>Chaetothyriomycetidae</taxon>
        <taxon>Chaetothyriales</taxon>
        <taxon>Trichomeriaceae</taxon>
        <taxon>Knufia</taxon>
    </lineage>
</organism>
<accession>A0AAN8F3W4</accession>
<keyword evidence="3" id="KW-0560">Oxidoreductase</keyword>
<sequence>MQYGPVNDFPLSNRIVLITGGGSGIGLAFAQLCCKAGARVIIADLKLTADAQNFIDTTDSSKVIFQKCDVSSWTDLHDSITASVTAFGDVPDIYAPVAGIFEPPWSNFWDDSEETSYKTIEINVNHPIKLTRLAMRALLGAKKQGVVCLVASTAGIRGNYLASLYSASKHAIVGFTKSMGQADPDEGVRVVCVLPGLVDSPLWRSREDDMFARAKFNERQAIVPGDVAGVMVRMVEGGGGEYSGGTCVLKTPLEERVVEKGWRGGEEGYDPSPRPEADIQRVRVALDGERGVKWVGRES</sequence>
<evidence type="ECO:0000313" key="4">
    <source>
        <dbReference type="EMBL" id="KAK5950726.1"/>
    </source>
</evidence>
<dbReference type="Pfam" id="PF00106">
    <property type="entry name" value="adh_short"/>
    <property type="match status" value="1"/>
</dbReference>
<reference evidence="4 5" key="1">
    <citation type="submission" date="2022-12" db="EMBL/GenBank/DDBJ databases">
        <title>Genomic features and morphological characterization of a novel Knufia sp. strain isolated from spacecraft assembly facility.</title>
        <authorList>
            <person name="Teixeira M."/>
            <person name="Chander A.M."/>
            <person name="Stajich J.E."/>
            <person name="Venkateswaran K."/>
        </authorList>
    </citation>
    <scope>NUCLEOTIDE SEQUENCE [LARGE SCALE GENOMIC DNA]</scope>
    <source>
        <strain evidence="4 5">FJI-L2-BK-P2</strain>
    </source>
</reference>
<evidence type="ECO:0000256" key="2">
    <source>
        <dbReference type="ARBA" id="ARBA00022857"/>
    </source>
</evidence>
<dbReference type="Proteomes" id="UP001316803">
    <property type="component" value="Unassembled WGS sequence"/>
</dbReference>
<proteinExistence type="inferred from homology"/>
<evidence type="ECO:0000256" key="1">
    <source>
        <dbReference type="ARBA" id="ARBA00006484"/>
    </source>
</evidence>
<dbReference type="EMBL" id="JAKLMC020000024">
    <property type="protein sequence ID" value="KAK5950726.1"/>
    <property type="molecule type" value="Genomic_DNA"/>
</dbReference>
<dbReference type="SUPFAM" id="SSF51735">
    <property type="entry name" value="NAD(P)-binding Rossmann-fold domains"/>
    <property type="match status" value="1"/>
</dbReference>
<dbReference type="AlphaFoldDB" id="A0AAN8F3W4"/>
<comment type="caution">
    <text evidence="4">The sequence shown here is derived from an EMBL/GenBank/DDBJ whole genome shotgun (WGS) entry which is preliminary data.</text>
</comment>
<dbReference type="GO" id="GO:0016616">
    <property type="term" value="F:oxidoreductase activity, acting on the CH-OH group of donors, NAD or NADP as acceptor"/>
    <property type="evidence" value="ECO:0007669"/>
    <property type="project" value="TreeGrafter"/>
</dbReference>
<evidence type="ECO:0000256" key="3">
    <source>
        <dbReference type="ARBA" id="ARBA00023002"/>
    </source>
</evidence>
<gene>
    <name evidence="4" type="ORF">OHC33_008109</name>
</gene>
<name>A0AAN8F3W4_9EURO</name>
<dbReference type="PANTHER" id="PTHR44229:SF4">
    <property type="entry name" value="15-HYDROXYPROSTAGLANDIN DEHYDROGENASE [NAD(+)]"/>
    <property type="match status" value="1"/>
</dbReference>
<dbReference type="GO" id="GO:0005737">
    <property type="term" value="C:cytoplasm"/>
    <property type="evidence" value="ECO:0007669"/>
    <property type="project" value="TreeGrafter"/>
</dbReference>
<dbReference type="InterPro" id="IPR002347">
    <property type="entry name" value="SDR_fam"/>
</dbReference>
<comment type="similarity">
    <text evidence="1">Belongs to the short-chain dehydrogenases/reductases (SDR) family.</text>
</comment>
<keyword evidence="2" id="KW-0521">NADP</keyword>
<evidence type="ECO:0000313" key="5">
    <source>
        <dbReference type="Proteomes" id="UP001316803"/>
    </source>
</evidence>
<evidence type="ECO:0008006" key="6">
    <source>
        <dbReference type="Google" id="ProtNLM"/>
    </source>
</evidence>
<dbReference type="InterPro" id="IPR036291">
    <property type="entry name" value="NAD(P)-bd_dom_sf"/>
</dbReference>
<dbReference type="PROSITE" id="PS00061">
    <property type="entry name" value="ADH_SHORT"/>
    <property type="match status" value="1"/>
</dbReference>
<dbReference type="PRINTS" id="PR00081">
    <property type="entry name" value="GDHRDH"/>
</dbReference>
<dbReference type="PANTHER" id="PTHR44229">
    <property type="entry name" value="15-HYDROXYPROSTAGLANDIN DEHYDROGENASE [NAD(+)]"/>
    <property type="match status" value="1"/>
</dbReference>